<keyword evidence="2" id="KW-1185">Reference proteome</keyword>
<reference evidence="1 2" key="1">
    <citation type="submission" date="2023-02" db="EMBL/GenBank/DDBJ databases">
        <title>LHISI_Scaffold_Assembly.</title>
        <authorList>
            <person name="Stuart O.P."/>
            <person name="Cleave R."/>
            <person name="Magrath M.J.L."/>
            <person name="Mikheyev A.S."/>
        </authorList>
    </citation>
    <scope>NUCLEOTIDE SEQUENCE [LARGE SCALE GENOMIC DNA]</scope>
    <source>
        <strain evidence="1">Daus_M_001</strain>
        <tissue evidence="1">Leg muscle</tissue>
    </source>
</reference>
<evidence type="ECO:0000313" key="2">
    <source>
        <dbReference type="Proteomes" id="UP001159363"/>
    </source>
</evidence>
<protein>
    <submittedName>
        <fullName evidence="1">Uncharacterized protein</fullName>
    </submittedName>
</protein>
<dbReference type="Proteomes" id="UP001159363">
    <property type="component" value="Chromosome 5"/>
</dbReference>
<gene>
    <name evidence="1" type="ORF">PR048_018103</name>
</gene>
<accession>A0ABQ9HBG2</accession>
<name>A0ABQ9HBG2_9NEOP</name>
<evidence type="ECO:0000313" key="1">
    <source>
        <dbReference type="EMBL" id="KAJ8881617.1"/>
    </source>
</evidence>
<dbReference type="EMBL" id="JARBHB010000006">
    <property type="protein sequence ID" value="KAJ8881617.1"/>
    <property type="molecule type" value="Genomic_DNA"/>
</dbReference>
<organism evidence="1 2">
    <name type="scientific">Dryococelus australis</name>
    <dbReference type="NCBI Taxonomy" id="614101"/>
    <lineage>
        <taxon>Eukaryota</taxon>
        <taxon>Metazoa</taxon>
        <taxon>Ecdysozoa</taxon>
        <taxon>Arthropoda</taxon>
        <taxon>Hexapoda</taxon>
        <taxon>Insecta</taxon>
        <taxon>Pterygota</taxon>
        <taxon>Neoptera</taxon>
        <taxon>Polyneoptera</taxon>
        <taxon>Phasmatodea</taxon>
        <taxon>Verophasmatodea</taxon>
        <taxon>Anareolatae</taxon>
        <taxon>Phasmatidae</taxon>
        <taxon>Eurycanthinae</taxon>
        <taxon>Dryococelus</taxon>
    </lineage>
</organism>
<comment type="caution">
    <text evidence="1">The sequence shown here is derived from an EMBL/GenBank/DDBJ whole genome shotgun (WGS) entry which is preliminary data.</text>
</comment>
<proteinExistence type="predicted"/>
<sequence length="137" mass="15510">MIVSTLFSSQMSLSALWELDVLGIGDPDEQGTKEEQVSTVKGDFEKKHQKKCRDPWIEGHLPLPTNYHTSRKRVENLTQKLTLSDIGVTYAEVFEEWKREGIIEYEQGSTNVKPVFDASCNVPHGPSLNDCLDKDQT</sequence>